<dbReference type="Pfam" id="PF13181">
    <property type="entry name" value="TPR_8"/>
    <property type="match status" value="1"/>
</dbReference>
<dbReference type="KEGG" id="lfc:LFE_1264"/>
<dbReference type="Proteomes" id="UP000007382">
    <property type="component" value="Chromosome"/>
</dbReference>
<dbReference type="SMART" id="SM00028">
    <property type="entry name" value="TPR"/>
    <property type="match status" value="5"/>
</dbReference>
<evidence type="ECO:0000256" key="1">
    <source>
        <dbReference type="PROSITE-ProRule" id="PRU00339"/>
    </source>
</evidence>
<proteinExistence type="predicted"/>
<keyword evidence="1" id="KW-0802">TPR repeat</keyword>
<dbReference type="HOGENOM" id="CLU_003728_9_1_0"/>
<dbReference type="AlphaFoldDB" id="I0INU9"/>
<dbReference type="PROSITE" id="PS50005">
    <property type="entry name" value="TPR"/>
    <property type="match status" value="3"/>
</dbReference>
<dbReference type="PANTHER" id="PTHR44523">
    <property type="entry name" value="TETRATRICOPEPTIDE REPEAT PROTEIN 13"/>
    <property type="match status" value="1"/>
</dbReference>
<dbReference type="InterPro" id="IPR019734">
    <property type="entry name" value="TPR_rpt"/>
</dbReference>
<dbReference type="STRING" id="1162668.LFE_1264"/>
<dbReference type="Gene3D" id="1.25.40.10">
    <property type="entry name" value="Tetratricopeptide repeat domain"/>
    <property type="match status" value="2"/>
</dbReference>
<feature type="repeat" description="TPR" evidence="1">
    <location>
        <begin position="171"/>
        <end position="204"/>
    </location>
</feature>
<protein>
    <submittedName>
        <fullName evidence="2">Putative TPR-domain containing protein</fullName>
    </submittedName>
</protein>
<sequence>MTHRQWAKVLLVFLPIMLDACSPSVSPRNRHLALEHYESGLRKLNQNQIQGAFWDFEFANHLDPNLGRVHYGLGHVYYKMHDFQDATNELLNARKFVRERAAANNYLGLIEFRQHSYQRAMHYFNLALSDSLYRTPERPLTNLGRTYMAMHDLDAARDHFSKAILRNNSYAPAHYYLGALFYSRGKLNQALKEYSFVIRLAPNFPKPYFEIGKIYLKLENREKALAAFQEVVRLEPDSVDGVKAMHYVKKLQ</sequence>
<reference evidence="3" key="2">
    <citation type="submission" date="2012-03" db="EMBL/GenBank/DDBJ databases">
        <title>The complete genome sequence of the pioneer microbe on fresh volcanic deposit, Leptospirillum ferrooxidans strain C2-3.</title>
        <authorList>
            <person name="Fujimura R."/>
            <person name="Sato Y."/>
            <person name="Nishizawa T."/>
            <person name="Nanba K."/>
            <person name="Oshima K."/>
            <person name="Hattori M."/>
            <person name="Kamijo T."/>
            <person name="Ohta H."/>
        </authorList>
    </citation>
    <scope>NUCLEOTIDE SEQUENCE [LARGE SCALE GENOMIC DNA]</scope>
    <source>
        <strain evidence="3">C2-3</strain>
    </source>
</reference>
<dbReference type="EMBL" id="AP012342">
    <property type="protein sequence ID" value="BAM06948.1"/>
    <property type="molecule type" value="Genomic_DNA"/>
</dbReference>
<dbReference type="SUPFAM" id="SSF81901">
    <property type="entry name" value="HCP-like"/>
    <property type="match status" value="1"/>
</dbReference>
<feature type="repeat" description="TPR" evidence="1">
    <location>
        <begin position="205"/>
        <end position="238"/>
    </location>
</feature>
<reference evidence="2 3" key="1">
    <citation type="journal article" date="2012" name="J. Bacteriol.">
        <title>Complete Genome Sequence of Leptospirillum ferrooxidans Strain C2-3, Isolated from a Fresh Volcanic Ash Deposit on the Island of Miyake, Japan.</title>
        <authorList>
            <person name="Fujimura R."/>
            <person name="Sato Y."/>
            <person name="Nishizawa T."/>
            <person name="Oshima K."/>
            <person name="Kim S.-W."/>
            <person name="Hattori M."/>
            <person name="Kamijo T."/>
            <person name="Ohta H."/>
        </authorList>
    </citation>
    <scope>NUCLEOTIDE SEQUENCE [LARGE SCALE GENOMIC DNA]</scope>
    <source>
        <strain evidence="2 3">C2-3</strain>
    </source>
</reference>
<dbReference type="Pfam" id="PF13432">
    <property type="entry name" value="TPR_16"/>
    <property type="match status" value="1"/>
</dbReference>
<keyword evidence="3" id="KW-1185">Reference proteome</keyword>
<feature type="repeat" description="TPR" evidence="1">
    <location>
        <begin position="137"/>
        <end position="170"/>
    </location>
</feature>
<gene>
    <name evidence="2" type="ordered locus">LFE_1264</name>
</gene>
<dbReference type="PANTHER" id="PTHR44523:SF1">
    <property type="entry name" value="TETRATRICOPEPTIDE REPEAT PROTEIN 13"/>
    <property type="match status" value="1"/>
</dbReference>
<name>I0INU9_LEPFC</name>
<accession>I0INU9</accession>
<organism evidence="2 3">
    <name type="scientific">Leptospirillum ferrooxidans (strain C2-3)</name>
    <dbReference type="NCBI Taxonomy" id="1162668"/>
    <lineage>
        <taxon>Bacteria</taxon>
        <taxon>Pseudomonadati</taxon>
        <taxon>Nitrospirota</taxon>
        <taxon>Nitrospiria</taxon>
        <taxon>Nitrospirales</taxon>
        <taxon>Nitrospiraceae</taxon>
        <taxon>Leptospirillum</taxon>
    </lineage>
</organism>
<dbReference type="PROSITE" id="PS50293">
    <property type="entry name" value="TPR_REGION"/>
    <property type="match status" value="1"/>
</dbReference>
<dbReference type="eggNOG" id="COG0457">
    <property type="taxonomic scope" value="Bacteria"/>
</dbReference>
<dbReference type="RefSeq" id="WP_014449437.1">
    <property type="nucleotide sequence ID" value="NC_017094.1"/>
</dbReference>
<dbReference type="Pfam" id="PF13414">
    <property type="entry name" value="TPR_11"/>
    <property type="match status" value="1"/>
</dbReference>
<dbReference type="PATRIC" id="fig|1162668.3.peg.1473"/>
<dbReference type="InterPro" id="IPR011990">
    <property type="entry name" value="TPR-like_helical_dom_sf"/>
</dbReference>
<evidence type="ECO:0000313" key="2">
    <source>
        <dbReference type="EMBL" id="BAM06948.1"/>
    </source>
</evidence>
<evidence type="ECO:0000313" key="3">
    <source>
        <dbReference type="Proteomes" id="UP000007382"/>
    </source>
</evidence>